<dbReference type="EMBL" id="CP002659">
    <property type="protein sequence ID" value="AEC01625.1"/>
    <property type="molecule type" value="Genomic_DNA"/>
</dbReference>
<keyword evidence="4 7" id="KW-0233">DNA recombination</keyword>
<evidence type="ECO:0000256" key="7">
    <source>
        <dbReference type="HAMAP-Rule" id="MF_00201"/>
    </source>
</evidence>
<evidence type="ECO:0000256" key="2">
    <source>
        <dbReference type="ARBA" id="ARBA00021310"/>
    </source>
</evidence>
<dbReference type="GO" id="GO:0006310">
    <property type="term" value="P:DNA recombination"/>
    <property type="evidence" value="ECO:0007669"/>
    <property type="project" value="UniProtKB-UniRule"/>
</dbReference>
<dbReference type="OrthoDB" id="369554at2"/>
<dbReference type="STRING" id="760011.Spico_0396"/>
<dbReference type="InterPro" id="IPR003717">
    <property type="entry name" value="RecO"/>
</dbReference>
<dbReference type="SUPFAM" id="SSF50249">
    <property type="entry name" value="Nucleic acid-binding proteins"/>
    <property type="match status" value="1"/>
</dbReference>
<dbReference type="SUPFAM" id="SSF57863">
    <property type="entry name" value="ArfGap/RecO-like zinc finger"/>
    <property type="match status" value="1"/>
</dbReference>
<comment type="similarity">
    <text evidence="1 7">Belongs to the RecO family.</text>
</comment>
<evidence type="ECO:0000256" key="8">
    <source>
        <dbReference type="SAM" id="MobiDB-lite"/>
    </source>
</evidence>
<feature type="domain" description="DNA replication/recombination mediator RecO N-terminal" evidence="9">
    <location>
        <begin position="4"/>
        <end position="75"/>
    </location>
</feature>
<dbReference type="GO" id="GO:0043590">
    <property type="term" value="C:bacterial nucleoid"/>
    <property type="evidence" value="ECO:0007669"/>
    <property type="project" value="TreeGrafter"/>
</dbReference>
<dbReference type="eggNOG" id="COG1381">
    <property type="taxonomic scope" value="Bacteria"/>
</dbReference>
<proteinExistence type="inferred from homology"/>
<dbReference type="Proteomes" id="UP000007939">
    <property type="component" value="Chromosome"/>
</dbReference>
<dbReference type="HAMAP" id="MF_00201">
    <property type="entry name" value="RecO"/>
    <property type="match status" value="1"/>
</dbReference>
<comment type="function">
    <text evidence="7">Involved in DNA repair and RecF pathway recombination.</text>
</comment>
<organism evidence="10 11">
    <name type="scientific">Parasphaerochaeta coccoides (strain ATCC BAA-1237 / DSM 17374 / SPN1)</name>
    <name type="common">Sphaerochaeta coccoides</name>
    <dbReference type="NCBI Taxonomy" id="760011"/>
    <lineage>
        <taxon>Bacteria</taxon>
        <taxon>Pseudomonadati</taxon>
        <taxon>Spirochaetota</taxon>
        <taxon>Spirochaetia</taxon>
        <taxon>Spirochaetales</taxon>
        <taxon>Sphaerochaetaceae</taxon>
        <taxon>Parasphaerochaeta</taxon>
    </lineage>
</organism>
<evidence type="ECO:0000259" key="9">
    <source>
        <dbReference type="Pfam" id="PF11967"/>
    </source>
</evidence>
<dbReference type="InterPro" id="IPR042242">
    <property type="entry name" value="RecO_C"/>
</dbReference>
<accession>F4GHT7</accession>
<evidence type="ECO:0000313" key="10">
    <source>
        <dbReference type="EMBL" id="AEC01625.1"/>
    </source>
</evidence>
<dbReference type="PANTHER" id="PTHR33991">
    <property type="entry name" value="DNA REPAIR PROTEIN RECO"/>
    <property type="match status" value="1"/>
</dbReference>
<dbReference type="Gene3D" id="1.20.1440.120">
    <property type="entry name" value="Recombination protein O, C-terminal domain"/>
    <property type="match status" value="1"/>
</dbReference>
<evidence type="ECO:0000256" key="4">
    <source>
        <dbReference type="ARBA" id="ARBA00023172"/>
    </source>
</evidence>
<dbReference type="InterPro" id="IPR012340">
    <property type="entry name" value="NA-bd_OB-fold"/>
</dbReference>
<sequence>MDRDLTVDGIVLRTRRMGDMHRRLSLLCPDLGIIDVIAYGARKGKRAMNAQMFSRSTFFLYHNPVRKEYTLKDARMESPHDGVRSRLDSMWAASFWSELCTRTAGGDWNALFLLLSECLDALEEDPSSVERASIQFVWHLLHLAGIAPDLTRCPVSERVYTHDEILGFSASLLSPCSRENGDVDDMLLPPGARRYLAMTAGRAVREAVAVQLNDITALRIRRYMVRYAHLFAGGHLMTVESGFGMMDMDDESGNVSNEGSGDGSDDE</sequence>
<evidence type="ECO:0000256" key="3">
    <source>
        <dbReference type="ARBA" id="ARBA00022763"/>
    </source>
</evidence>
<dbReference type="GO" id="GO:0006302">
    <property type="term" value="P:double-strand break repair"/>
    <property type="evidence" value="ECO:0007669"/>
    <property type="project" value="TreeGrafter"/>
</dbReference>
<feature type="region of interest" description="Disordered" evidence="8">
    <location>
        <begin position="248"/>
        <end position="267"/>
    </location>
</feature>
<dbReference type="Gene3D" id="2.40.50.140">
    <property type="entry name" value="Nucleic acid-binding proteins"/>
    <property type="match status" value="1"/>
</dbReference>
<dbReference type="PANTHER" id="PTHR33991:SF1">
    <property type="entry name" value="DNA REPAIR PROTEIN RECO"/>
    <property type="match status" value="1"/>
</dbReference>
<keyword evidence="3 7" id="KW-0227">DNA damage</keyword>
<reference evidence="10 11" key="2">
    <citation type="journal article" date="2012" name="Stand. Genomic Sci.">
        <title>Complete genome sequence of the termite hindgut bacterium Spirochaeta coccoides type strain (SPN1(T)), reclassification in the genus Sphaerochaeta as Sphaerochaeta coccoides comb. nov. and emendations of the family Spirochaetaceae and the genus Sphaerochaeta.</title>
        <authorList>
            <person name="Abt B."/>
            <person name="Han C."/>
            <person name="Scheuner C."/>
            <person name="Lu M."/>
            <person name="Lapidus A."/>
            <person name="Nolan M."/>
            <person name="Lucas S."/>
            <person name="Hammon N."/>
            <person name="Deshpande S."/>
            <person name="Cheng J.F."/>
            <person name="Tapia R."/>
            <person name="Goodwin L.A."/>
            <person name="Pitluck S."/>
            <person name="Liolios K."/>
            <person name="Pagani I."/>
            <person name="Ivanova N."/>
            <person name="Mavromatis K."/>
            <person name="Mikhailova N."/>
            <person name="Huntemann M."/>
            <person name="Pati A."/>
            <person name="Chen A."/>
            <person name="Palaniappan K."/>
            <person name="Land M."/>
            <person name="Hauser L."/>
            <person name="Brambilla E.M."/>
            <person name="Rohde M."/>
            <person name="Spring S."/>
            <person name="Gronow S."/>
            <person name="Goker M."/>
            <person name="Woyke T."/>
            <person name="Bristow J."/>
            <person name="Eisen J.A."/>
            <person name="Markowitz V."/>
            <person name="Hugenholtz P."/>
            <person name="Kyrpides N.C."/>
            <person name="Klenk H.P."/>
            <person name="Detter J.C."/>
        </authorList>
    </citation>
    <scope>NUCLEOTIDE SEQUENCE [LARGE SCALE GENOMIC DNA]</scope>
    <source>
        <strain evidence="11">ATCC BAA-1237 / DSM 17374 / SPN1</strain>
    </source>
</reference>
<evidence type="ECO:0000313" key="11">
    <source>
        <dbReference type="Proteomes" id="UP000007939"/>
    </source>
</evidence>
<dbReference type="InterPro" id="IPR022572">
    <property type="entry name" value="DNA_rep/recomb_RecO_N"/>
</dbReference>
<protein>
    <recommendedName>
        <fullName evidence="2 7">DNA repair protein RecO</fullName>
    </recommendedName>
    <alternativeName>
        <fullName evidence="6 7">Recombination protein O</fullName>
    </alternativeName>
</protein>
<gene>
    <name evidence="7" type="primary">recO</name>
    <name evidence="10" type="ordered locus">Spico_0396</name>
</gene>
<dbReference type="NCBIfam" id="TIGR00613">
    <property type="entry name" value="reco"/>
    <property type="match status" value="1"/>
</dbReference>
<name>F4GHT7_PARC1</name>
<dbReference type="InterPro" id="IPR037278">
    <property type="entry name" value="ARFGAP/RecO"/>
</dbReference>
<evidence type="ECO:0000256" key="6">
    <source>
        <dbReference type="ARBA" id="ARBA00033409"/>
    </source>
</evidence>
<dbReference type="Pfam" id="PF02565">
    <property type="entry name" value="RecO_C"/>
    <property type="match status" value="1"/>
</dbReference>
<dbReference type="RefSeq" id="WP_013739021.1">
    <property type="nucleotide sequence ID" value="NC_015436.1"/>
</dbReference>
<dbReference type="KEGG" id="scc:Spico_0396"/>
<keyword evidence="5 7" id="KW-0234">DNA repair</keyword>
<dbReference type="HOGENOM" id="CLU_1115207_0_0_12"/>
<reference evidence="11" key="1">
    <citation type="submission" date="2011-04" db="EMBL/GenBank/DDBJ databases">
        <title>The complete genome of Spirochaeta coccoides DSM 17374.</title>
        <authorList>
            <person name="Lucas S."/>
            <person name="Copeland A."/>
            <person name="Lapidus A."/>
            <person name="Bruce D."/>
            <person name="Goodwin L."/>
            <person name="Pitluck S."/>
            <person name="Peters L."/>
            <person name="Kyrpides N."/>
            <person name="Mavromatis K."/>
            <person name="Pagani I."/>
            <person name="Ivanova N."/>
            <person name="Ovchinnikova G."/>
            <person name="Lu M."/>
            <person name="Detter J.C."/>
            <person name="Tapia R."/>
            <person name="Han C."/>
            <person name="Land M."/>
            <person name="Hauser L."/>
            <person name="Markowitz V."/>
            <person name="Cheng J.-F."/>
            <person name="Hugenholtz P."/>
            <person name="Woyke T."/>
            <person name="Wu D."/>
            <person name="Spring S."/>
            <person name="Schroeder M."/>
            <person name="Brambilla E."/>
            <person name="Klenk H.-P."/>
            <person name="Eisen J.A."/>
        </authorList>
    </citation>
    <scope>NUCLEOTIDE SEQUENCE [LARGE SCALE GENOMIC DNA]</scope>
    <source>
        <strain evidence="11">ATCC BAA-1237 / DSM 17374 / SPN1</strain>
    </source>
</reference>
<dbReference type="AlphaFoldDB" id="F4GHT7"/>
<keyword evidence="11" id="KW-1185">Reference proteome</keyword>
<evidence type="ECO:0000256" key="5">
    <source>
        <dbReference type="ARBA" id="ARBA00023204"/>
    </source>
</evidence>
<evidence type="ECO:0000256" key="1">
    <source>
        <dbReference type="ARBA" id="ARBA00007452"/>
    </source>
</evidence>
<dbReference type="Pfam" id="PF11967">
    <property type="entry name" value="RecO_N"/>
    <property type="match status" value="1"/>
</dbReference>